<evidence type="ECO:0000313" key="5">
    <source>
        <dbReference type="Proteomes" id="UP000034491"/>
    </source>
</evidence>
<dbReference type="PANTHER" id="PTHR35936:SF35">
    <property type="entry name" value="L-CYSTINE-BINDING PROTEIN TCYJ"/>
    <property type="match status" value="1"/>
</dbReference>
<sequence>MLIRICVIFLALVGFSIVNFTTSSQANASDSCTSFSGNGINNWYPFVYRKDTGELTGIVVDGTREALKRIGLKLTIDHDKPWKRILYDLEQGNVDMVLGAYWNSERAEKYLYSEPLGTDELRVFVKKENQFSFSTPQDLIGRSGMRLLGGSLGDDFDTFAKNYLDFIEVPKSDSMVVMLQNNRADYGILGYIEGLQHTYALDLEETIVPLAMPVLSNSMHVMINKDAKCADRVDGMNRAIREMKDDGTLQKIIDDHLRLIKQ</sequence>
<dbReference type="SUPFAM" id="SSF53850">
    <property type="entry name" value="Periplasmic binding protein-like II"/>
    <property type="match status" value="1"/>
</dbReference>
<reference evidence="4 5" key="1">
    <citation type="submission" date="2015-03" db="EMBL/GenBank/DDBJ databases">
        <title>Genome sequence of Kiloniella sp. P1-1, isolated from the gut microflora of Pacific white shrimp, Penaeus vannamei.</title>
        <authorList>
            <person name="Shao Z."/>
            <person name="Wang L."/>
            <person name="Li X."/>
        </authorList>
    </citation>
    <scope>NUCLEOTIDE SEQUENCE [LARGE SCALE GENOMIC DNA]</scope>
    <source>
        <strain evidence="4 5">P1-1</strain>
    </source>
</reference>
<feature type="domain" description="Solute-binding protein family 3/N-terminal" evidence="3">
    <location>
        <begin position="39"/>
        <end position="260"/>
    </location>
</feature>
<dbReference type="STRING" id="1549748.WH95_17205"/>
<evidence type="ECO:0000256" key="1">
    <source>
        <dbReference type="ARBA" id="ARBA00022729"/>
    </source>
</evidence>
<name>A0A0M2R6S5_9PROT</name>
<dbReference type="SMART" id="SM00062">
    <property type="entry name" value="PBPb"/>
    <property type="match status" value="1"/>
</dbReference>
<dbReference type="OrthoDB" id="7677520at2"/>
<feature type="signal peptide" evidence="2">
    <location>
        <begin position="1"/>
        <end position="28"/>
    </location>
</feature>
<comment type="caution">
    <text evidence="4">The sequence shown here is derived from an EMBL/GenBank/DDBJ whole genome shotgun (WGS) entry which is preliminary data.</text>
</comment>
<evidence type="ECO:0000259" key="3">
    <source>
        <dbReference type="SMART" id="SM00062"/>
    </source>
</evidence>
<protein>
    <recommendedName>
        <fullName evidence="3">Solute-binding protein family 3/N-terminal domain-containing protein</fullName>
    </recommendedName>
</protein>
<dbReference type="Proteomes" id="UP000034491">
    <property type="component" value="Unassembled WGS sequence"/>
</dbReference>
<gene>
    <name evidence="4" type="ORF">WH95_17205</name>
</gene>
<evidence type="ECO:0000256" key="2">
    <source>
        <dbReference type="SAM" id="SignalP"/>
    </source>
</evidence>
<organism evidence="4 5">
    <name type="scientific">Kiloniella litopenaei</name>
    <dbReference type="NCBI Taxonomy" id="1549748"/>
    <lineage>
        <taxon>Bacteria</taxon>
        <taxon>Pseudomonadati</taxon>
        <taxon>Pseudomonadota</taxon>
        <taxon>Alphaproteobacteria</taxon>
        <taxon>Rhodospirillales</taxon>
        <taxon>Kiloniellaceae</taxon>
        <taxon>Kiloniella</taxon>
    </lineage>
</organism>
<keyword evidence="5" id="KW-1185">Reference proteome</keyword>
<keyword evidence="1 2" id="KW-0732">Signal</keyword>
<evidence type="ECO:0000313" key="4">
    <source>
        <dbReference type="EMBL" id="KKJ75695.1"/>
    </source>
</evidence>
<dbReference type="Gene3D" id="3.40.190.10">
    <property type="entry name" value="Periplasmic binding protein-like II"/>
    <property type="match status" value="2"/>
</dbReference>
<dbReference type="PANTHER" id="PTHR35936">
    <property type="entry name" value="MEMBRANE-BOUND LYTIC MUREIN TRANSGLYCOSYLASE F"/>
    <property type="match status" value="1"/>
</dbReference>
<proteinExistence type="predicted"/>
<accession>A0A0M2R6S5</accession>
<dbReference type="EMBL" id="LANI01000028">
    <property type="protein sequence ID" value="KKJ75695.1"/>
    <property type="molecule type" value="Genomic_DNA"/>
</dbReference>
<dbReference type="InterPro" id="IPR001638">
    <property type="entry name" value="Solute-binding_3/MltF_N"/>
</dbReference>
<dbReference type="Pfam" id="PF00497">
    <property type="entry name" value="SBP_bac_3"/>
    <property type="match status" value="1"/>
</dbReference>
<dbReference type="RefSeq" id="WP_046509580.1">
    <property type="nucleotide sequence ID" value="NZ_LANI01000028.1"/>
</dbReference>
<dbReference type="AlphaFoldDB" id="A0A0M2R6S5"/>
<feature type="chain" id="PRO_5005640503" description="Solute-binding protein family 3/N-terminal domain-containing protein" evidence="2">
    <location>
        <begin position="29"/>
        <end position="262"/>
    </location>
</feature>